<keyword evidence="5 9" id="KW-0812">Transmembrane</keyword>
<evidence type="ECO:0000256" key="2">
    <source>
        <dbReference type="ARBA" id="ARBA00022448"/>
    </source>
</evidence>
<evidence type="ECO:0000256" key="3">
    <source>
        <dbReference type="ARBA" id="ARBA00022475"/>
    </source>
</evidence>
<dbReference type="KEGG" id="pprf:DPRO_1417"/>
<dbReference type="EMBL" id="LT907975">
    <property type="protein sequence ID" value="SOB58311.1"/>
    <property type="molecule type" value="Genomic_DNA"/>
</dbReference>
<feature type="domain" description="Tripartite ATP-independent periplasmic transporters DctQ component" evidence="10">
    <location>
        <begin position="27"/>
        <end position="157"/>
    </location>
</feature>
<comment type="similarity">
    <text evidence="8">Belongs to the TRAP transporter small permease family.</text>
</comment>
<organism evidence="11 12">
    <name type="scientific">Pseudodesulfovibrio profundus</name>
    <dbReference type="NCBI Taxonomy" id="57320"/>
    <lineage>
        <taxon>Bacteria</taxon>
        <taxon>Pseudomonadati</taxon>
        <taxon>Thermodesulfobacteriota</taxon>
        <taxon>Desulfovibrionia</taxon>
        <taxon>Desulfovibrionales</taxon>
        <taxon>Desulfovibrionaceae</taxon>
    </lineage>
</organism>
<evidence type="ECO:0000256" key="4">
    <source>
        <dbReference type="ARBA" id="ARBA00022519"/>
    </source>
</evidence>
<dbReference type="InterPro" id="IPR007387">
    <property type="entry name" value="TRAP_DctQ"/>
</dbReference>
<dbReference type="OrthoDB" id="5420950at2"/>
<dbReference type="PANTHER" id="PTHR35011">
    <property type="entry name" value="2,3-DIKETO-L-GULONATE TRAP TRANSPORTER SMALL PERMEASE PROTEIN YIAM"/>
    <property type="match status" value="1"/>
</dbReference>
<sequence length="163" mass="17694">MIDILDKLSTLAARGLTFLAGLFLVGMMALACANMVFRAVLNNPIQGTFEMMGFMGAVVAAFSLAFAQRQKSHIAVGILLTRFPQWVRRSADALSSAASCGFFLLCGMETYKWASFLIMTGELSETLQIVYHPFVFAASAGCFALSFVLLVDTLKTLTAEKVQ</sequence>
<accession>A0A2C8F725</accession>
<dbReference type="GO" id="GO:0005886">
    <property type="term" value="C:plasma membrane"/>
    <property type="evidence" value="ECO:0007669"/>
    <property type="project" value="UniProtKB-SubCell"/>
</dbReference>
<dbReference type="InterPro" id="IPR055348">
    <property type="entry name" value="DctQ"/>
</dbReference>
<dbReference type="Proteomes" id="UP000219215">
    <property type="component" value="Chromosome DPRO"/>
</dbReference>
<evidence type="ECO:0000256" key="8">
    <source>
        <dbReference type="ARBA" id="ARBA00038436"/>
    </source>
</evidence>
<dbReference type="PROSITE" id="PS51257">
    <property type="entry name" value="PROKAR_LIPOPROTEIN"/>
    <property type="match status" value="1"/>
</dbReference>
<dbReference type="RefSeq" id="WP_097011389.1">
    <property type="nucleotide sequence ID" value="NZ_LT907975.1"/>
</dbReference>
<keyword evidence="2" id="KW-0813">Transport</keyword>
<keyword evidence="7 9" id="KW-0472">Membrane</keyword>
<comment type="subcellular location">
    <subcellularLocation>
        <location evidence="1">Cell inner membrane</location>
        <topology evidence="1">Multi-pass membrane protein</topology>
    </subcellularLocation>
</comment>
<feature type="transmembrane region" description="Helical" evidence="9">
    <location>
        <begin position="49"/>
        <end position="67"/>
    </location>
</feature>
<name>A0A2C8F725_9BACT</name>
<dbReference type="Pfam" id="PF04290">
    <property type="entry name" value="DctQ"/>
    <property type="match status" value="1"/>
</dbReference>
<keyword evidence="12" id="KW-1185">Reference proteome</keyword>
<keyword evidence="4" id="KW-0997">Cell inner membrane</keyword>
<evidence type="ECO:0000313" key="12">
    <source>
        <dbReference type="Proteomes" id="UP000219215"/>
    </source>
</evidence>
<feature type="transmembrane region" description="Helical" evidence="9">
    <location>
        <begin position="131"/>
        <end position="151"/>
    </location>
</feature>
<evidence type="ECO:0000256" key="5">
    <source>
        <dbReference type="ARBA" id="ARBA00022692"/>
    </source>
</evidence>
<proteinExistence type="inferred from homology"/>
<dbReference type="GO" id="GO:0015740">
    <property type="term" value="P:C4-dicarboxylate transport"/>
    <property type="evidence" value="ECO:0007669"/>
    <property type="project" value="TreeGrafter"/>
</dbReference>
<evidence type="ECO:0000259" key="10">
    <source>
        <dbReference type="Pfam" id="PF04290"/>
    </source>
</evidence>
<keyword evidence="3" id="KW-1003">Cell membrane</keyword>
<evidence type="ECO:0000256" key="6">
    <source>
        <dbReference type="ARBA" id="ARBA00022989"/>
    </source>
</evidence>
<dbReference type="AlphaFoldDB" id="A0A2C8F725"/>
<evidence type="ECO:0000256" key="9">
    <source>
        <dbReference type="SAM" id="Phobius"/>
    </source>
</evidence>
<dbReference type="GO" id="GO:0022857">
    <property type="term" value="F:transmembrane transporter activity"/>
    <property type="evidence" value="ECO:0007669"/>
    <property type="project" value="TreeGrafter"/>
</dbReference>
<evidence type="ECO:0000256" key="7">
    <source>
        <dbReference type="ARBA" id="ARBA00023136"/>
    </source>
</evidence>
<reference evidence="12" key="1">
    <citation type="submission" date="2017-09" db="EMBL/GenBank/DDBJ databases">
        <authorList>
            <person name="Regsiter A."/>
            <person name="William W."/>
        </authorList>
    </citation>
    <scope>NUCLEOTIDE SEQUENCE [LARGE SCALE GENOMIC DNA]</scope>
    <source>
        <strain evidence="12">500-1</strain>
    </source>
</reference>
<gene>
    <name evidence="11" type="ORF">DPRO_1417</name>
</gene>
<evidence type="ECO:0000313" key="11">
    <source>
        <dbReference type="EMBL" id="SOB58311.1"/>
    </source>
</evidence>
<evidence type="ECO:0000256" key="1">
    <source>
        <dbReference type="ARBA" id="ARBA00004429"/>
    </source>
</evidence>
<keyword evidence="6 9" id="KW-1133">Transmembrane helix</keyword>
<protein>
    <submittedName>
        <fullName evidence="11">Putative Tripartite ATP-independent periplasmic transporter, DctQ component</fullName>
    </submittedName>
</protein>
<dbReference type="PANTHER" id="PTHR35011:SF10">
    <property type="entry name" value="TRAP TRANSPORTER SMALL PERMEASE PROTEIN"/>
    <property type="match status" value="1"/>
</dbReference>
<feature type="transmembrane region" description="Helical" evidence="9">
    <location>
        <begin position="12"/>
        <end position="37"/>
    </location>
</feature>